<evidence type="ECO:0000256" key="2">
    <source>
        <dbReference type="SAM" id="SignalP"/>
    </source>
</evidence>
<protein>
    <submittedName>
        <fullName evidence="3">Uncharacterized protein</fullName>
    </submittedName>
</protein>
<keyword evidence="2" id="KW-0732">Signal</keyword>
<evidence type="ECO:0000313" key="4">
    <source>
        <dbReference type="Proteomes" id="UP000232323"/>
    </source>
</evidence>
<feature type="compositionally biased region" description="Polar residues" evidence="1">
    <location>
        <begin position="261"/>
        <end position="273"/>
    </location>
</feature>
<feature type="chain" id="PRO_5012197016" evidence="2">
    <location>
        <begin position="24"/>
        <end position="273"/>
    </location>
</feature>
<organism evidence="3 4">
    <name type="scientific">Chlamydomonas eustigma</name>
    <dbReference type="NCBI Taxonomy" id="1157962"/>
    <lineage>
        <taxon>Eukaryota</taxon>
        <taxon>Viridiplantae</taxon>
        <taxon>Chlorophyta</taxon>
        <taxon>core chlorophytes</taxon>
        <taxon>Chlorophyceae</taxon>
        <taxon>CS clade</taxon>
        <taxon>Chlamydomonadales</taxon>
        <taxon>Chlamydomonadaceae</taxon>
        <taxon>Chlamydomonas</taxon>
    </lineage>
</organism>
<proteinExistence type="predicted"/>
<comment type="caution">
    <text evidence="3">The sequence shown here is derived from an EMBL/GenBank/DDBJ whole genome shotgun (WGS) entry which is preliminary data.</text>
</comment>
<gene>
    <name evidence="3" type="ORF">CEUSTIGMA_g12408.t1</name>
</gene>
<dbReference type="OrthoDB" id="528632at2759"/>
<dbReference type="EMBL" id="BEGY01000144">
    <property type="protein sequence ID" value="GAX84987.1"/>
    <property type="molecule type" value="Genomic_DNA"/>
</dbReference>
<evidence type="ECO:0000313" key="3">
    <source>
        <dbReference type="EMBL" id="GAX84987.1"/>
    </source>
</evidence>
<sequence>MQKMTCVLATFFLLLVSLGIAMSQQNCTDGTQGCFVVKDYWPVKTCEQACEPEVCKRGWGAWVSQDVCCSPGVAFPEGCGKPLTTCWVVENYAVKTCKKDERRCLQGYGVWPSRDTCCYGAFKQNCTVLPEATTPCFVVDTYFPARLCTSSLTLCGPAAQQAGVQSWPSLEDCCSPGGAFQEGCSLPPPTPCWVVDSYDPIRSCRKETGVAACNRGWGVYASEDVCCSPNVAFPDGCSVTPNMTLPSTSATNSTASVNMTQATDSNVKSTQGP</sequence>
<feature type="signal peptide" evidence="2">
    <location>
        <begin position="1"/>
        <end position="23"/>
    </location>
</feature>
<accession>A0A250XPI7</accession>
<name>A0A250XPI7_9CHLO</name>
<feature type="compositionally biased region" description="Low complexity" evidence="1">
    <location>
        <begin position="250"/>
        <end position="260"/>
    </location>
</feature>
<reference evidence="3 4" key="1">
    <citation type="submission" date="2017-08" db="EMBL/GenBank/DDBJ databases">
        <title>Acidophilic green algal genome provides insights into adaptation to an acidic environment.</title>
        <authorList>
            <person name="Hirooka S."/>
            <person name="Hirose Y."/>
            <person name="Kanesaki Y."/>
            <person name="Higuchi S."/>
            <person name="Fujiwara T."/>
            <person name="Onuma R."/>
            <person name="Era A."/>
            <person name="Ohbayashi R."/>
            <person name="Uzuka A."/>
            <person name="Nozaki H."/>
            <person name="Yoshikawa H."/>
            <person name="Miyagishima S.Y."/>
        </authorList>
    </citation>
    <scope>NUCLEOTIDE SEQUENCE [LARGE SCALE GENOMIC DNA]</scope>
    <source>
        <strain evidence="3 4">NIES-2499</strain>
    </source>
</reference>
<dbReference type="AlphaFoldDB" id="A0A250XPI7"/>
<keyword evidence="4" id="KW-1185">Reference proteome</keyword>
<dbReference type="Proteomes" id="UP000232323">
    <property type="component" value="Unassembled WGS sequence"/>
</dbReference>
<evidence type="ECO:0000256" key="1">
    <source>
        <dbReference type="SAM" id="MobiDB-lite"/>
    </source>
</evidence>
<feature type="region of interest" description="Disordered" evidence="1">
    <location>
        <begin position="250"/>
        <end position="273"/>
    </location>
</feature>